<accession>A0A382ZS39</accession>
<dbReference type="EMBL" id="UINC01186044">
    <property type="protein sequence ID" value="SVD98069.1"/>
    <property type="molecule type" value="Genomic_DNA"/>
</dbReference>
<protein>
    <submittedName>
        <fullName evidence="1">Uncharacterized protein</fullName>
    </submittedName>
</protein>
<sequence length="156" mass="17362">MCLLALITIAAGYYAMHRFNMDNNTSKLIRQNTEWRAVHDEFIQTFPQYDQNTSVVLTGPRPNSLITVTEALAREISDRDDVYSSVFAPGANQFTQDNALLFVDTETLNDTISKLADAQPFLTAIAEHNSLRGILDLLIDALESDEELPTGVNQIA</sequence>
<feature type="non-terminal residue" evidence="1">
    <location>
        <position position="156"/>
    </location>
</feature>
<proteinExistence type="predicted"/>
<organism evidence="1">
    <name type="scientific">marine metagenome</name>
    <dbReference type="NCBI Taxonomy" id="408172"/>
    <lineage>
        <taxon>unclassified sequences</taxon>
        <taxon>metagenomes</taxon>
        <taxon>ecological metagenomes</taxon>
    </lineage>
</organism>
<evidence type="ECO:0000313" key="1">
    <source>
        <dbReference type="EMBL" id="SVD98069.1"/>
    </source>
</evidence>
<gene>
    <name evidence="1" type="ORF">METZ01_LOCUS450923</name>
</gene>
<name>A0A382ZS39_9ZZZZ</name>
<reference evidence="1" key="1">
    <citation type="submission" date="2018-05" db="EMBL/GenBank/DDBJ databases">
        <authorList>
            <person name="Lanie J.A."/>
            <person name="Ng W.-L."/>
            <person name="Kazmierczak K.M."/>
            <person name="Andrzejewski T.M."/>
            <person name="Davidsen T.M."/>
            <person name="Wayne K.J."/>
            <person name="Tettelin H."/>
            <person name="Glass J.I."/>
            <person name="Rusch D."/>
            <person name="Podicherti R."/>
            <person name="Tsui H.-C.T."/>
            <person name="Winkler M.E."/>
        </authorList>
    </citation>
    <scope>NUCLEOTIDE SEQUENCE</scope>
</reference>
<dbReference type="AlphaFoldDB" id="A0A382ZS39"/>